<name>A0A7X6S2A2_9LACO</name>
<protein>
    <submittedName>
        <fullName evidence="1">DUF3114 domain-containing protein</fullName>
    </submittedName>
</protein>
<organism evidence="1 2">
    <name type="scientific">Periweissella fabalis</name>
    <dbReference type="NCBI Taxonomy" id="1070421"/>
    <lineage>
        <taxon>Bacteria</taxon>
        <taxon>Bacillati</taxon>
        <taxon>Bacillota</taxon>
        <taxon>Bacilli</taxon>
        <taxon>Lactobacillales</taxon>
        <taxon>Lactobacillaceae</taxon>
        <taxon>Periweissella</taxon>
    </lineage>
</organism>
<accession>A0A7X6S2A2</accession>
<dbReference type="InterPro" id="IPR021462">
    <property type="entry name" value="DUF3114"/>
</dbReference>
<gene>
    <name evidence="1" type="ORF">HF964_02930</name>
</gene>
<dbReference type="EMBL" id="JAAXPN010000001">
    <property type="protein sequence ID" value="NKZ23765.1"/>
    <property type="molecule type" value="Genomic_DNA"/>
</dbReference>
<dbReference type="AlphaFoldDB" id="A0A7X6S2A2"/>
<dbReference type="Proteomes" id="UP000549765">
    <property type="component" value="Unassembled WGS sequence"/>
</dbReference>
<keyword evidence="2" id="KW-1185">Reference proteome</keyword>
<comment type="caution">
    <text evidence="1">The sequence shown here is derived from an EMBL/GenBank/DDBJ whole genome shotgun (WGS) entry which is preliminary data.</text>
</comment>
<evidence type="ECO:0000313" key="2">
    <source>
        <dbReference type="Proteomes" id="UP000549765"/>
    </source>
</evidence>
<proteinExistence type="predicted"/>
<reference evidence="1 2" key="1">
    <citation type="submission" date="2020-04" db="EMBL/GenBank/DDBJ databases">
        <title>MicrobeNet Type strains.</title>
        <authorList>
            <person name="Nicholson A.C."/>
        </authorList>
    </citation>
    <scope>NUCLEOTIDE SEQUENCE [LARGE SCALE GENOMIC DNA]</scope>
    <source>
        <strain evidence="1 2">CCUG 61472</strain>
    </source>
</reference>
<dbReference type="Pfam" id="PF11311">
    <property type="entry name" value="DUF3114"/>
    <property type="match status" value="1"/>
</dbReference>
<sequence length="395" mass="46912">MIKMGWLSKWHQYHSVGIIQTKDISDQEWYNLMQAVKRLINIGWDQAAIKVYCRYIKQGKKYAITPEKKRQQQVLIDAMTYLIGSPVYTKMFQTSNLSAKEKLQLMLAQLQAYRDEFDFLQLTGPYKIDPCLTPTSYFLTILRKTIQHAFPKYSLDIYTKGAPYLTISNETRELAYQIHAFRSYLDRQCIEFIRHQNGENDYEKLRAYVHALGVGLDYRTGANYHNRYHQEFTFPKNMKVQVSQHTKMVEFIVDLHTGKFISEWNVYRILSNGKIDSNPDHYTLAELEQVANTESFNYGQPQHRSHRLLDIDHPKDPQIRRKATSFWRYEKDYNRGGQYVDIVNNGGHKDFLAWQKIPIASRQSTYQDYLHECRQLELQREYGFNRFYLNSNENI</sequence>
<evidence type="ECO:0000313" key="1">
    <source>
        <dbReference type="EMBL" id="NKZ23765.1"/>
    </source>
</evidence>